<evidence type="ECO:0000256" key="3">
    <source>
        <dbReference type="PROSITE-ProRule" id="PRU00168"/>
    </source>
</evidence>
<dbReference type="Gene3D" id="1.10.840.10">
    <property type="entry name" value="Ras guanine-nucleotide exchange factors catalytic domain"/>
    <property type="match status" value="1"/>
</dbReference>
<feature type="region of interest" description="Disordered" evidence="4">
    <location>
        <begin position="424"/>
        <end position="459"/>
    </location>
</feature>
<evidence type="ECO:0000259" key="5">
    <source>
        <dbReference type="PROSITE" id="PS50009"/>
    </source>
</evidence>
<reference evidence="7" key="2">
    <citation type="submission" date="2025-09" db="UniProtKB">
        <authorList>
            <consortium name="Ensembl"/>
        </authorList>
    </citation>
    <scope>IDENTIFICATION</scope>
</reference>
<dbReference type="InterPro" id="IPR036964">
    <property type="entry name" value="RASGEF_cat_dom_sf"/>
</dbReference>
<feature type="region of interest" description="Disordered" evidence="4">
    <location>
        <begin position="311"/>
        <end position="364"/>
    </location>
</feature>
<feature type="domain" description="N-terminal Ras-GEF" evidence="6">
    <location>
        <begin position="698"/>
        <end position="820"/>
    </location>
</feature>
<protein>
    <recommendedName>
        <fullName evidence="2">CRK SH3-binding GNRP</fullName>
    </recommendedName>
</protein>
<dbReference type="InterPro" id="IPR023578">
    <property type="entry name" value="Ras_GEF_dom_sf"/>
</dbReference>
<sequence length="1087" mass="122165">MERAAKLLTFLDKVVKDSERSHLSSFTMKLKGKFHSPKIKRTPSKKGKQAELTVKTPEKSANKNVSWLEEKEKEVVSALRYFKTIVDKMAIDKKVLEMLPGSASKVLEAILPLVQTDPRIQQSSAISSCYSRVYQSLANLIRWSDQVMLEGVNSEDKEMVTTVKDVIKAVLDGVKELVKLTIEKQEHPSPTSPVKPSLPACKSDSPSELPLTDREMEILNKTTNMNQSNELLTDSMDEEVAPPKPPLPCIRVAENSPPPALPPKKRQSAPSPTRVAVVAPMSRATSGSSLPVGINRQDFDVDCYAQRRLSGGSHSYGGESPRLSPCSSIGKLSKSDEQLSSLDRDSGQCSRNTSCETLDQSDHYDPDYEFLQQDLSNADQIPQQVPGILSPLPESLGESGSPFHGHAFQLPQGSSSPLEFCSLSGAVQPTETPPALPEKKRRSAASQTSDSGCRVSYERHPSQYDNISEDDMQNAGSLSSIPCTPFAPILPFQQGNSSAPVEFIADFAAPDSNSDPEKPPPLPEKKNKHMMAYMQFVEDYSEPQPSMFYQTPQNEHIYQQKNKHLMEVYGFNDSFISLDPSQDLAPPPALPPKQRQLSENASEEAGEGEYVNLYSSGQSNGELPHSGGESPSVKDGHSKDSTSNSSAMGKEGKDGAERQQQSPDALESSQLEEEVDELSLIDHSEIMARLTLKQEGDDGPDVRGGSGDILLVHATETDRKDLVLYCEAFLTTYRTFITPEELIKKLQYRYEKFCHFPDTFKKRVSKNTFFVLVRVVDELCLVELTEEILKLLMDLVFRLVCNGELSLARVLRKNILDKVDQKKMLRYANSIKPLAARGVAARPGTLHDFHSHEIAEQLTLLDAELFYKIEIPEVLLWAKEQNEEKSPNLTQFTEHFNNMSYWVRSIIMLQEKAQDRERLLLKFIKIMKHLRKLNNFNSYLAILSALDSAPIRRLEWQKQTSEGLAEYCTLIDSSSSFRAYRAALADVEPPCIPYLGLILQDLTFVHLGNPDYIDSKVNFSKRWQQFNILDSMRCFQQVHYDIKRNDDIVSFFNDFSDHLAEEALWELSLKIKPRNITRRKTDREEKT</sequence>
<feature type="region of interest" description="Disordered" evidence="4">
    <location>
        <begin position="579"/>
        <end position="676"/>
    </location>
</feature>
<dbReference type="PANTHER" id="PTHR23113">
    <property type="entry name" value="GUANINE NUCLEOTIDE EXCHANGE FACTOR"/>
    <property type="match status" value="1"/>
</dbReference>
<dbReference type="PROSITE" id="PS00720">
    <property type="entry name" value="RASGEF"/>
    <property type="match status" value="1"/>
</dbReference>
<dbReference type="SMART" id="SM00229">
    <property type="entry name" value="RasGEFN"/>
    <property type="match status" value="1"/>
</dbReference>
<evidence type="ECO:0000313" key="8">
    <source>
        <dbReference type="Proteomes" id="UP000694428"/>
    </source>
</evidence>
<keyword evidence="8" id="KW-1185">Reference proteome</keyword>
<dbReference type="PANTHER" id="PTHR23113:SF224">
    <property type="entry name" value="RAP GUANINE NUCLEOTIDE EXCHANGE FACTOR 1"/>
    <property type="match status" value="1"/>
</dbReference>
<dbReference type="GO" id="GO:0005886">
    <property type="term" value="C:plasma membrane"/>
    <property type="evidence" value="ECO:0007669"/>
    <property type="project" value="TreeGrafter"/>
</dbReference>
<dbReference type="GO" id="GO:0007265">
    <property type="term" value="P:Ras protein signal transduction"/>
    <property type="evidence" value="ECO:0007669"/>
    <property type="project" value="TreeGrafter"/>
</dbReference>
<evidence type="ECO:0000256" key="1">
    <source>
        <dbReference type="ARBA" id="ARBA00022658"/>
    </source>
</evidence>
<feature type="compositionally biased region" description="Basic residues" evidence="4">
    <location>
        <begin position="36"/>
        <end position="47"/>
    </location>
</feature>
<dbReference type="Pfam" id="PF00617">
    <property type="entry name" value="RasGEF"/>
    <property type="match status" value="1"/>
</dbReference>
<dbReference type="InterPro" id="IPR019804">
    <property type="entry name" value="Ras_G-nucl-exch_fac_CS"/>
</dbReference>
<dbReference type="PROSITE" id="PS50009">
    <property type="entry name" value="RASGEF_CAT"/>
    <property type="match status" value="1"/>
</dbReference>
<dbReference type="SUPFAM" id="SSF48366">
    <property type="entry name" value="Ras GEF"/>
    <property type="match status" value="1"/>
</dbReference>
<dbReference type="InterPro" id="IPR000651">
    <property type="entry name" value="Ras-like_Gua-exchang_fac_N"/>
</dbReference>
<dbReference type="Pfam" id="PF00618">
    <property type="entry name" value="RasGEF_N"/>
    <property type="match status" value="1"/>
</dbReference>
<name>A0A8C9EH71_PAVCR</name>
<dbReference type="PROSITE" id="PS50212">
    <property type="entry name" value="RASGEF_NTER"/>
    <property type="match status" value="1"/>
</dbReference>
<dbReference type="InterPro" id="IPR001895">
    <property type="entry name" value="RASGEF_cat_dom"/>
</dbReference>
<feature type="region of interest" description="Disordered" evidence="4">
    <location>
        <begin position="185"/>
        <end position="210"/>
    </location>
</feature>
<accession>A0A8C9EH71</accession>
<evidence type="ECO:0000313" key="7">
    <source>
        <dbReference type="Ensembl" id="ENSPSTP00000000294.1"/>
    </source>
</evidence>
<dbReference type="InterPro" id="IPR008937">
    <property type="entry name" value="Ras-like_GEF"/>
</dbReference>
<dbReference type="Ensembl" id="ENSPSTT00000000309.1">
    <property type="protein sequence ID" value="ENSPSTP00000000294.1"/>
    <property type="gene ID" value="ENSPSTG00000000159.1"/>
</dbReference>
<evidence type="ECO:0000256" key="4">
    <source>
        <dbReference type="SAM" id="MobiDB-lite"/>
    </source>
</evidence>
<proteinExistence type="predicted"/>
<dbReference type="Proteomes" id="UP000694428">
    <property type="component" value="Unplaced"/>
</dbReference>
<dbReference type="SMART" id="SM00147">
    <property type="entry name" value="RasGEF"/>
    <property type="match status" value="1"/>
</dbReference>
<feature type="compositionally biased region" description="Polar residues" evidence="4">
    <location>
        <begin position="658"/>
        <end position="669"/>
    </location>
</feature>
<feature type="compositionally biased region" description="Basic and acidic residues" evidence="4">
    <location>
        <begin position="333"/>
        <end position="346"/>
    </location>
</feature>
<reference evidence="7" key="1">
    <citation type="submission" date="2025-08" db="UniProtKB">
        <authorList>
            <consortium name="Ensembl"/>
        </authorList>
    </citation>
    <scope>IDENTIFICATION</scope>
</reference>
<dbReference type="CDD" id="cd00155">
    <property type="entry name" value="RasGEF"/>
    <property type="match status" value="1"/>
</dbReference>
<organism evidence="7 8">
    <name type="scientific">Pavo cristatus</name>
    <name type="common">Indian peafowl</name>
    <name type="synonym">Blue peafowl</name>
    <dbReference type="NCBI Taxonomy" id="9049"/>
    <lineage>
        <taxon>Eukaryota</taxon>
        <taxon>Metazoa</taxon>
        <taxon>Chordata</taxon>
        <taxon>Craniata</taxon>
        <taxon>Vertebrata</taxon>
        <taxon>Euteleostomi</taxon>
        <taxon>Archelosauria</taxon>
        <taxon>Archosauria</taxon>
        <taxon>Dinosauria</taxon>
        <taxon>Saurischia</taxon>
        <taxon>Theropoda</taxon>
        <taxon>Coelurosauria</taxon>
        <taxon>Aves</taxon>
        <taxon>Neognathae</taxon>
        <taxon>Galloanserae</taxon>
        <taxon>Galliformes</taxon>
        <taxon>Phasianidae</taxon>
        <taxon>Phasianinae</taxon>
        <taxon>Pavo</taxon>
    </lineage>
</organism>
<feature type="region of interest" description="Disordered" evidence="4">
    <location>
        <begin position="237"/>
        <end position="275"/>
    </location>
</feature>
<dbReference type="CDD" id="cd06224">
    <property type="entry name" value="REM"/>
    <property type="match status" value="1"/>
</dbReference>
<evidence type="ECO:0000256" key="2">
    <source>
        <dbReference type="ARBA" id="ARBA00083313"/>
    </source>
</evidence>
<dbReference type="FunFam" id="1.10.840.10:FF:000009">
    <property type="entry name" value="rap guanine nucleotide exchange factor 1"/>
    <property type="match status" value="1"/>
</dbReference>
<evidence type="ECO:0000259" key="6">
    <source>
        <dbReference type="PROSITE" id="PS50212"/>
    </source>
</evidence>
<dbReference type="AlphaFoldDB" id="A0A8C9EH71"/>
<keyword evidence="1 3" id="KW-0344">Guanine-nucleotide releasing factor</keyword>
<feature type="compositionally biased region" description="Polar residues" evidence="4">
    <location>
        <begin position="347"/>
        <end position="358"/>
    </location>
</feature>
<feature type="region of interest" description="Disordered" evidence="4">
    <location>
        <begin position="36"/>
        <end position="56"/>
    </location>
</feature>
<feature type="region of interest" description="Disordered" evidence="4">
    <location>
        <begin position="383"/>
        <end position="409"/>
    </location>
</feature>
<feature type="domain" description="Ras-GEF" evidence="5">
    <location>
        <begin position="850"/>
        <end position="1074"/>
    </location>
</feature>
<dbReference type="Gene3D" id="1.20.870.10">
    <property type="entry name" value="Son of sevenless (SoS) protein Chain: S domain 1"/>
    <property type="match status" value="1"/>
</dbReference>
<dbReference type="GO" id="GO:0005085">
    <property type="term" value="F:guanyl-nucleotide exchange factor activity"/>
    <property type="evidence" value="ECO:0007669"/>
    <property type="project" value="UniProtKB-KW"/>
</dbReference>